<evidence type="ECO:0000313" key="2">
    <source>
        <dbReference type="Proteomes" id="UP001148662"/>
    </source>
</evidence>
<dbReference type="EMBL" id="JANHOG010000577">
    <property type="protein sequence ID" value="KAJ3553113.1"/>
    <property type="molecule type" value="Genomic_DNA"/>
</dbReference>
<evidence type="ECO:0000313" key="1">
    <source>
        <dbReference type="EMBL" id="KAJ3553113.1"/>
    </source>
</evidence>
<reference evidence="1" key="1">
    <citation type="submission" date="2022-07" db="EMBL/GenBank/DDBJ databases">
        <title>Genome Sequence of Phlebia brevispora.</title>
        <authorList>
            <person name="Buettner E."/>
        </authorList>
    </citation>
    <scope>NUCLEOTIDE SEQUENCE</scope>
    <source>
        <strain evidence="1">MPL23</strain>
    </source>
</reference>
<gene>
    <name evidence="1" type="ORF">NM688_g3790</name>
</gene>
<name>A0ACC1T4Z5_9APHY</name>
<accession>A0ACC1T4Z5</accession>
<proteinExistence type="predicted"/>
<dbReference type="Proteomes" id="UP001148662">
    <property type="component" value="Unassembled WGS sequence"/>
</dbReference>
<organism evidence="1 2">
    <name type="scientific">Phlebia brevispora</name>
    <dbReference type="NCBI Taxonomy" id="194682"/>
    <lineage>
        <taxon>Eukaryota</taxon>
        <taxon>Fungi</taxon>
        <taxon>Dikarya</taxon>
        <taxon>Basidiomycota</taxon>
        <taxon>Agaricomycotina</taxon>
        <taxon>Agaricomycetes</taxon>
        <taxon>Polyporales</taxon>
        <taxon>Meruliaceae</taxon>
        <taxon>Phlebia</taxon>
    </lineage>
</organism>
<sequence length="391" mass="43965">MGGKLYAITSVGPVSSLHDRACELYYALRGGIVDYGAQHAEENGHARYGRTHEQGLYPEWSREKPLHFLGHSMGGPTIIKLQWLISIDFFSDTDHSDMLLSITTISAPFRGSQAVYALGERTDKPPSVRPFSVGAMIAKFVHVASYFSPFLPAVLDFHADARSLSCYTSDFWTLVKHLWHSDWAEGRDASPFDVTFQASDHREAHLEGLVNPKTFYRSYATCMTERSSVNWGFHIPRIKSVIYVPGLYALSRAMGMFDFSVVNPTPDCVKKSKLDSEYFENSSGSEVDTKGKTQEALWANDGVVPLFSQWHPLSCSTTHCRHYARALGDTSHKQDLAAVQSGLWHVYHIDDANHISLAPIWFGTSRQKALWREVGQWLRNIDVSSGFQQRP</sequence>
<keyword evidence="2" id="KW-1185">Reference proteome</keyword>
<comment type="caution">
    <text evidence="1">The sequence shown here is derived from an EMBL/GenBank/DDBJ whole genome shotgun (WGS) entry which is preliminary data.</text>
</comment>
<protein>
    <submittedName>
        <fullName evidence="1">Uncharacterized protein</fullName>
    </submittedName>
</protein>